<dbReference type="SUPFAM" id="SSF51569">
    <property type="entry name" value="Aldolase"/>
    <property type="match status" value="1"/>
</dbReference>
<dbReference type="PROSITE" id="PS00169">
    <property type="entry name" value="D_ALA_DEHYDRATASE"/>
    <property type="match status" value="1"/>
</dbReference>
<dbReference type="NCBIfam" id="NF006762">
    <property type="entry name" value="PRK09283.1"/>
    <property type="match status" value="1"/>
</dbReference>
<dbReference type="GO" id="GO:0004655">
    <property type="term" value="F:porphobilinogen synthase activity"/>
    <property type="evidence" value="ECO:0007669"/>
    <property type="project" value="UniProtKB-EC"/>
</dbReference>
<keyword evidence="3" id="KW-0350">Heme biosynthesis</keyword>
<accession>A0A1Y2BPI1</accession>
<feature type="binding site" evidence="9">
    <location>
        <position position="177"/>
    </location>
    <ligand>
        <name>5-aminolevulinate</name>
        <dbReference type="ChEBI" id="CHEBI:356416"/>
        <label>1</label>
    </ligand>
</feature>
<dbReference type="OrthoDB" id="1530at2759"/>
<evidence type="ECO:0000313" key="14">
    <source>
        <dbReference type="EMBL" id="ORY36646.1"/>
    </source>
</evidence>
<feature type="active site" description="Schiff-base intermediate with substrate" evidence="8">
    <location>
        <position position="155"/>
    </location>
</feature>
<evidence type="ECO:0000256" key="1">
    <source>
        <dbReference type="ARBA" id="ARBA00004694"/>
    </source>
</evidence>
<feature type="binding site" evidence="9">
    <location>
        <position position="274"/>
    </location>
    <ligand>
        <name>5-aminolevulinate</name>
        <dbReference type="ChEBI" id="CHEBI:356416"/>
        <label>2</label>
    </ligand>
</feature>
<evidence type="ECO:0000256" key="3">
    <source>
        <dbReference type="ARBA" id="ARBA00023133"/>
    </source>
</evidence>
<evidence type="ECO:0000313" key="15">
    <source>
        <dbReference type="Proteomes" id="UP000193642"/>
    </source>
</evidence>
<feature type="binding site" evidence="10">
    <location>
        <position position="88"/>
    </location>
    <ligand>
        <name>Zn(2+)</name>
        <dbReference type="ChEBI" id="CHEBI:29105"/>
        <note>catalytic</note>
    </ligand>
</feature>
<feature type="chain" id="PRO_5012305158" description="Delta-aminolevulinic acid dehydratase" evidence="13">
    <location>
        <begin position="27"/>
        <end position="293"/>
    </location>
</feature>
<dbReference type="Pfam" id="PF00490">
    <property type="entry name" value="ALAD"/>
    <property type="match status" value="1"/>
</dbReference>
<name>A0A1Y2BPI1_9FUNG</name>
<evidence type="ECO:0000256" key="6">
    <source>
        <dbReference type="ARBA" id="ARBA00025628"/>
    </source>
</evidence>
<comment type="caution">
    <text evidence="14">The sequence shown here is derived from an EMBL/GenBank/DDBJ whole genome shotgun (WGS) entry which is preliminary data.</text>
</comment>
<reference evidence="14 15" key="1">
    <citation type="submission" date="2016-07" db="EMBL/GenBank/DDBJ databases">
        <title>Pervasive Adenine N6-methylation of Active Genes in Fungi.</title>
        <authorList>
            <consortium name="DOE Joint Genome Institute"/>
            <person name="Mondo S.J."/>
            <person name="Dannebaum R.O."/>
            <person name="Kuo R.C."/>
            <person name="Labutti K."/>
            <person name="Haridas S."/>
            <person name="Kuo A."/>
            <person name="Salamov A."/>
            <person name="Ahrendt S.R."/>
            <person name="Lipzen A."/>
            <person name="Sullivan W."/>
            <person name="Andreopoulos W.B."/>
            <person name="Clum A."/>
            <person name="Lindquist E."/>
            <person name="Daum C."/>
            <person name="Ramamoorthy G.K."/>
            <person name="Gryganskyi A."/>
            <person name="Culley D."/>
            <person name="Magnuson J.K."/>
            <person name="James T.Y."/>
            <person name="O'Malley M.A."/>
            <person name="Stajich J.E."/>
            <person name="Spatafora J.W."/>
            <person name="Visel A."/>
            <person name="Grigoriev I.V."/>
        </authorList>
    </citation>
    <scope>NUCLEOTIDE SEQUENCE [LARGE SCALE GENOMIC DNA]</scope>
    <source>
        <strain evidence="14 15">JEL800</strain>
    </source>
</reference>
<comment type="catalytic activity">
    <reaction evidence="7 11">
        <text>2 5-aminolevulinate = porphobilinogen + 2 H2O + H(+)</text>
        <dbReference type="Rhea" id="RHEA:24064"/>
        <dbReference type="ChEBI" id="CHEBI:15377"/>
        <dbReference type="ChEBI" id="CHEBI:15378"/>
        <dbReference type="ChEBI" id="CHEBI:58126"/>
        <dbReference type="ChEBI" id="CHEBI:356416"/>
        <dbReference type="EC" id="4.2.1.24"/>
    </reaction>
</comment>
<organism evidence="14 15">
    <name type="scientific">Rhizoclosmatium globosum</name>
    <dbReference type="NCBI Taxonomy" id="329046"/>
    <lineage>
        <taxon>Eukaryota</taxon>
        <taxon>Fungi</taxon>
        <taxon>Fungi incertae sedis</taxon>
        <taxon>Chytridiomycota</taxon>
        <taxon>Chytridiomycota incertae sedis</taxon>
        <taxon>Chytridiomycetes</taxon>
        <taxon>Chytridiales</taxon>
        <taxon>Chytriomycetaceae</taxon>
        <taxon>Rhizoclosmatium</taxon>
    </lineage>
</organism>
<evidence type="ECO:0000256" key="12">
    <source>
        <dbReference type="RuleBase" id="RU004161"/>
    </source>
</evidence>
<evidence type="ECO:0000256" key="7">
    <source>
        <dbReference type="ARBA" id="ARBA00047651"/>
    </source>
</evidence>
<dbReference type="Gene3D" id="3.20.20.70">
    <property type="entry name" value="Aldolase class I"/>
    <property type="match status" value="1"/>
</dbReference>
<feature type="binding site" evidence="10">
    <location>
        <position position="80"/>
    </location>
    <ligand>
        <name>Zn(2+)</name>
        <dbReference type="ChEBI" id="CHEBI:29105"/>
        <note>catalytic</note>
    </ligand>
</feature>
<feature type="binding site" evidence="10">
    <location>
        <position position="78"/>
    </location>
    <ligand>
        <name>Zn(2+)</name>
        <dbReference type="ChEBI" id="CHEBI:29105"/>
        <note>catalytic</note>
    </ligand>
</feature>
<sequence>MPGVSRFGVNRLAAFLSPLVLNGLKSVLLFGVPNDNDNDGIKKDASASAADDDSGPVISAIKLIRTCFPDLLVACDVCLCPYSDHGHCGVLNQDGSINNPLSIARLAQISLKYAQAGCHVIAPSDMMDGRIGAIKDILRLNGLNGNVAVLAYSAKFASGFYGPFRDAACSSPASGDRKRYQLPPNSRALARRANARDAQEGADMLMVKPGYPYLDLVRDTREAHPDLPLAVYQVSGEYAMLWHAAQNKVFDLKVGVMEATEACLRAGASIVITYYTPQILEWLLQKESRASKL</sequence>
<evidence type="ECO:0000256" key="10">
    <source>
        <dbReference type="PIRSR" id="PIRSR001415-3"/>
    </source>
</evidence>
<evidence type="ECO:0000256" key="9">
    <source>
        <dbReference type="PIRSR" id="PIRSR001415-2"/>
    </source>
</evidence>
<dbReference type="EMBL" id="MCGO01000054">
    <property type="protein sequence ID" value="ORY36646.1"/>
    <property type="molecule type" value="Genomic_DNA"/>
</dbReference>
<keyword evidence="15" id="KW-1185">Reference proteome</keyword>
<dbReference type="PRINTS" id="PR00144">
    <property type="entry name" value="DALDHYDRTASE"/>
</dbReference>
<gene>
    <name evidence="14" type="ORF">BCR33DRAFT_721866</name>
</gene>
<feature type="binding site" evidence="9">
    <location>
        <position position="165"/>
    </location>
    <ligand>
        <name>5-aminolevulinate</name>
        <dbReference type="ChEBI" id="CHEBI:356416"/>
        <label>1</label>
    </ligand>
</feature>
<dbReference type="PIRSF" id="PIRSF001415">
    <property type="entry name" value="Porphbilin_synth"/>
    <property type="match status" value="1"/>
</dbReference>
<dbReference type="UniPathway" id="UPA00251">
    <property type="reaction ID" value="UER00318"/>
</dbReference>
<keyword evidence="10" id="KW-0862">Zinc</keyword>
<keyword evidence="5 11" id="KW-0627">Porphyrin biosynthesis</keyword>
<dbReference type="InterPro" id="IPR001731">
    <property type="entry name" value="ALAD"/>
</dbReference>
<feature type="active site" description="Schiff-base intermediate with substrate" evidence="8">
    <location>
        <position position="208"/>
    </location>
</feature>
<dbReference type="SMART" id="SM01004">
    <property type="entry name" value="ALAD"/>
    <property type="match status" value="1"/>
</dbReference>
<dbReference type="AlphaFoldDB" id="A0A1Y2BPI1"/>
<dbReference type="PANTHER" id="PTHR11458">
    <property type="entry name" value="DELTA-AMINOLEVULINIC ACID DEHYDRATASE"/>
    <property type="match status" value="1"/>
</dbReference>
<proteinExistence type="inferred from homology"/>
<evidence type="ECO:0000256" key="2">
    <source>
        <dbReference type="ARBA" id="ARBA00008055"/>
    </source>
</evidence>
<evidence type="ECO:0000256" key="5">
    <source>
        <dbReference type="ARBA" id="ARBA00023244"/>
    </source>
</evidence>
<dbReference type="GO" id="GO:0008270">
    <property type="term" value="F:zinc ion binding"/>
    <property type="evidence" value="ECO:0007669"/>
    <property type="project" value="TreeGrafter"/>
</dbReference>
<dbReference type="InterPro" id="IPR013785">
    <property type="entry name" value="Aldolase_TIM"/>
</dbReference>
<dbReference type="GO" id="GO:0006782">
    <property type="term" value="P:protoporphyrinogen IX biosynthetic process"/>
    <property type="evidence" value="ECO:0007669"/>
    <property type="project" value="UniProtKB-UniPathway"/>
</dbReference>
<evidence type="ECO:0000256" key="8">
    <source>
        <dbReference type="PIRSR" id="PIRSR001415-1"/>
    </source>
</evidence>
<keyword evidence="10" id="KW-0479">Metal-binding</keyword>
<keyword evidence="13" id="KW-0732">Signal</keyword>
<protein>
    <recommendedName>
        <fullName evidence="11">Delta-aminolevulinic acid dehydratase</fullName>
        <ecNumber evidence="11">4.2.1.24</ecNumber>
    </recommendedName>
</protein>
<dbReference type="EC" id="4.2.1.24" evidence="11"/>
<evidence type="ECO:0000256" key="13">
    <source>
        <dbReference type="SAM" id="SignalP"/>
    </source>
</evidence>
<keyword evidence="4 11" id="KW-0456">Lyase</keyword>
<dbReference type="Proteomes" id="UP000193642">
    <property type="component" value="Unassembled WGS sequence"/>
</dbReference>
<evidence type="ECO:0000256" key="11">
    <source>
        <dbReference type="RuleBase" id="RU000515"/>
    </source>
</evidence>
<comment type="similarity">
    <text evidence="2 12">Belongs to the ALAD family.</text>
</comment>
<feature type="signal peptide" evidence="13">
    <location>
        <begin position="1"/>
        <end position="26"/>
    </location>
</feature>
<comment type="pathway">
    <text evidence="1">Porphyrin-containing compound metabolism; protoporphyrin-IX biosynthesis; coproporphyrinogen-III from 5-aminolevulinate: step 1/4.</text>
</comment>
<evidence type="ECO:0000256" key="4">
    <source>
        <dbReference type="ARBA" id="ARBA00023239"/>
    </source>
</evidence>
<dbReference type="InterPro" id="IPR030656">
    <property type="entry name" value="ALAD_AS"/>
</dbReference>
<comment type="subunit">
    <text evidence="11">Homooctamer.</text>
</comment>
<feature type="binding site" evidence="9">
    <location>
        <position position="235"/>
    </location>
    <ligand>
        <name>5-aminolevulinate</name>
        <dbReference type="ChEBI" id="CHEBI:356416"/>
        <label>2</label>
    </ligand>
</feature>
<comment type="function">
    <text evidence="6">Catalyzes an early step in the biosynthesis of tetrapyrroles. Binds two molecules of 5-aminolevulinate per subunit, each at a distinct site, and catalyzes their condensation to form porphobilinogen.</text>
</comment>
<dbReference type="STRING" id="329046.A0A1Y2BPI1"/>
<dbReference type="GO" id="GO:0005829">
    <property type="term" value="C:cytosol"/>
    <property type="evidence" value="ECO:0007669"/>
    <property type="project" value="TreeGrafter"/>
</dbReference>
<dbReference type="PANTHER" id="PTHR11458:SF0">
    <property type="entry name" value="DELTA-AMINOLEVULINIC ACID DEHYDRATASE"/>
    <property type="match status" value="1"/>
</dbReference>